<keyword evidence="5 10" id="KW-0812">Transmembrane</keyword>
<feature type="transmembrane region" description="Helical" evidence="10">
    <location>
        <begin position="33"/>
        <end position="50"/>
    </location>
</feature>
<evidence type="ECO:0000256" key="4">
    <source>
        <dbReference type="ARBA" id="ARBA00022475"/>
    </source>
</evidence>
<dbReference type="PROSITE" id="PS00218">
    <property type="entry name" value="AMINO_ACID_PERMEASE_1"/>
    <property type="match status" value="1"/>
</dbReference>
<dbReference type="AlphaFoldDB" id="A0A075JFH1"/>
<evidence type="ECO:0000256" key="6">
    <source>
        <dbReference type="ARBA" id="ARBA00022970"/>
    </source>
</evidence>
<feature type="region of interest" description="Disordered" evidence="9">
    <location>
        <begin position="1"/>
        <end position="22"/>
    </location>
</feature>
<keyword evidence="3" id="KW-0813">Transport</keyword>
<evidence type="ECO:0000256" key="2">
    <source>
        <dbReference type="ARBA" id="ARBA00008583"/>
    </source>
</evidence>
<feature type="transmembrane region" description="Helical" evidence="10">
    <location>
        <begin position="354"/>
        <end position="376"/>
    </location>
</feature>
<dbReference type="GeneID" id="41840116"/>
<name>A0A075JFH1_9MICO</name>
<reference evidence="12 13" key="1">
    <citation type="submission" date="2014-07" db="EMBL/GenBank/DDBJ databases">
        <title>Genome Sequencing of Dermacoccus nishinomiyaensis.</title>
        <authorList>
            <person name="Hong K.W."/>
            <person name="Chan K.G."/>
        </authorList>
    </citation>
    <scope>NUCLEOTIDE SEQUENCE [LARGE SCALE GENOMIC DNA]</scope>
    <source>
        <strain evidence="12 13">M25</strain>
    </source>
</reference>
<keyword evidence="7 10" id="KW-1133">Transmembrane helix</keyword>
<feature type="transmembrane region" description="Helical" evidence="10">
    <location>
        <begin position="174"/>
        <end position="192"/>
    </location>
</feature>
<dbReference type="GO" id="GO:0005886">
    <property type="term" value="C:plasma membrane"/>
    <property type="evidence" value="ECO:0007669"/>
    <property type="project" value="UniProtKB-SubCell"/>
</dbReference>
<sequence length="489" mass="52782">MSSTPDALKKSAASDSRDSGDTGYAKHLKNRHIQMIGIGGAIGSGLFLGSAGRLNEAGPSLIFSYAICGAVAMIVVRALGEMVLHRPSSGAFVSYSREFIGEKGAYAAGWFHFLNWAFTLIADATAIATFLYFWKPVSDALPKWALALIALAIVLAINLIGVKLFGEVEFWFSIIKVAMLVVFMVVAIYFIATSHQLGPDTAGLRNITDHGGMFPNGPSHMWTLMSGVIFAYAAMELIGVAAGETENPREIMPKAVRSVLWRILIFYVGTITLFSLLLPHTAYQADTSPFVTVFDRIGFHIGGVKMADIMTVVLVTAVASSMNSGLYSTGRVLRSMAEAGTAPRYLRKMSKHQVPWAAIATTAAFGLIGVAINYAWPSDAFEIVLEVAVLGIIGVWAMILISHMMMVRKAKRGEMQRPDFQLKGAPFLNIVALGFLGFILVLMATQGGVLQKVVLIMGPVVAALMIGGWFLVRNRINAEAFDSEDNAMV</sequence>
<dbReference type="EMBL" id="CP008889">
    <property type="protein sequence ID" value="AIF40037.1"/>
    <property type="molecule type" value="Genomic_DNA"/>
</dbReference>
<feature type="transmembrane region" description="Helical" evidence="10">
    <location>
        <begin position="453"/>
        <end position="472"/>
    </location>
</feature>
<dbReference type="HOGENOM" id="CLU_007946_9_0_11"/>
<dbReference type="InterPro" id="IPR004840">
    <property type="entry name" value="Amino_acid_permease_CS"/>
</dbReference>
<keyword evidence="6" id="KW-0029">Amino-acid transport</keyword>
<dbReference type="PANTHER" id="PTHR43495:SF1">
    <property type="entry name" value="L-ASPARAGINE PERMEASE"/>
    <property type="match status" value="1"/>
</dbReference>
<evidence type="ECO:0000256" key="3">
    <source>
        <dbReference type="ARBA" id="ARBA00022448"/>
    </source>
</evidence>
<accession>A0A075JFH1</accession>
<protein>
    <submittedName>
        <fullName evidence="12">L-asparagine permease</fullName>
    </submittedName>
</protein>
<evidence type="ECO:0000259" key="11">
    <source>
        <dbReference type="Pfam" id="PF00324"/>
    </source>
</evidence>
<dbReference type="Pfam" id="PF00324">
    <property type="entry name" value="AA_permease"/>
    <property type="match status" value="1"/>
</dbReference>
<evidence type="ECO:0000256" key="7">
    <source>
        <dbReference type="ARBA" id="ARBA00022989"/>
    </source>
</evidence>
<dbReference type="RefSeq" id="WP_038566791.1">
    <property type="nucleotide sequence ID" value="NZ_CP008889.1"/>
</dbReference>
<evidence type="ECO:0000313" key="13">
    <source>
        <dbReference type="Proteomes" id="UP000027986"/>
    </source>
</evidence>
<dbReference type="KEGG" id="dni:HX89_02605"/>
<comment type="subcellular location">
    <subcellularLocation>
        <location evidence="1">Cell membrane</location>
        <topology evidence="1">Multi-pass membrane protein</topology>
    </subcellularLocation>
</comment>
<evidence type="ECO:0000256" key="5">
    <source>
        <dbReference type="ARBA" id="ARBA00022692"/>
    </source>
</evidence>
<feature type="transmembrane region" description="Helical" evidence="10">
    <location>
        <begin position="62"/>
        <end position="84"/>
    </location>
</feature>
<dbReference type="InterPro" id="IPR004841">
    <property type="entry name" value="AA-permease/SLC12A_dom"/>
</dbReference>
<feature type="transmembrane region" description="Helical" evidence="10">
    <location>
        <begin position="427"/>
        <end position="447"/>
    </location>
</feature>
<keyword evidence="13" id="KW-1185">Reference proteome</keyword>
<organism evidence="12 13">
    <name type="scientific">Dermacoccus nishinomiyaensis</name>
    <dbReference type="NCBI Taxonomy" id="1274"/>
    <lineage>
        <taxon>Bacteria</taxon>
        <taxon>Bacillati</taxon>
        <taxon>Actinomycetota</taxon>
        <taxon>Actinomycetes</taxon>
        <taxon>Micrococcales</taxon>
        <taxon>Dermacoccaceae</taxon>
        <taxon>Dermacoccus</taxon>
    </lineage>
</organism>
<evidence type="ECO:0000256" key="10">
    <source>
        <dbReference type="SAM" id="Phobius"/>
    </source>
</evidence>
<dbReference type="PANTHER" id="PTHR43495">
    <property type="entry name" value="GABA PERMEASE"/>
    <property type="match status" value="1"/>
</dbReference>
<evidence type="ECO:0000256" key="8">
    <source>
        <dbReference type="ARBA" id="ARBA00023136"/>
    </source>
</evidence>
<keyword evidence="4" id="KW-1003">Cell membrane</keyword>
<dbReference type="GO" id="GO:0055085">
    <property type="term" value="P:transmembrane transport"/>
    <property type="evidence" value="ECO:0007669"/>
    <property type="project" value="InterPro"/>
</dbReference>
<feature type="domain" description="Amino acid permease/ SLC12A" evidence="11">
    <location>
        <begin position="32"/>
        <end position="476"/>
    </location>
</feature>
<feature type="transmembrane region" description="Helical" evidence="10">
    <location>
        <begin position="105"/>
        <end position="132"/>
    </location>
</feature>
<dbReference type="OrthoDB" id="5297508at2"/>
<dbReference type="Proteomes" id="UP000027986">
    <property type="component" value="Chromosome"/>
</dbReference>
<comment type="similarity">
    <text evidence="2">Belongs to the amino acid-polyamine-organocation (APC) superfamily. Amino acid transporter (AAT) (TC 2.A.3.1) family.</text>
</comment>
<feature type="transmembrane region" description="Helical" evidence="10">
    <location>
        <begin position="144"/>
        <end position="162"/>
    </location>
</feature>
<keyword evidence="8 10" id="KW-0472">Membrane</keyword>
<evidence type="ECO:0000313" key="12">
    <source>
        <dbReference type="EMBL" id="AIF40037.1"/>
    </source>
</evidence>
<feature type="transmembrane region" description="Helical" evidence="10">
    <location>
        <begin position="220"/>
        <end position="238"/>
    </location>
</feature>
<dbReference type="FunFam" id="1.20.1740.10:FF:000001">
    <property type="entry name" value="Amino acid permease"/>
    <property type="match status" value="1"/>
</dbReference>
<feature type="transmembrane region" description="Helical" evidence="10">
    <location>
        <begin position="297"/>
        <end position="319"/>
    </location>
</feature>
<feature type="transmembrane region" description="Helical" evidence="10">
    <location>
        <begin position="259"/>
        <end position="277"/>
    </location>
</feature>
<dbReference type="Gene3D" id="1.20.1740.10">
    <property type="entry name" value="Amino acid/polyamine transporter I"/>
    <property type="match status" value="1"/>
</dbReference>
<evidence type="ECO:0000256" key="1">
    <source>
        <dbReference type="ARBA" id="ARBA00004651"/>
    </source>
</evidence>
<proteinExistence type="inferred from homology"/>
<dbReference type="eggNOG" id="COG1113">
    <property type="taxonomic scope" value="Bacteria"/>
</dbReference>
<dbReference type="GO" id="GO:0006865">
    <property type="term" value="P:amino acid transport"/>
    <property type="evidence" value="ECO:0007669"/>
    <property type="project" value="UniProtKB-KW"/>
</dbReference>
<dbReference type="PIRSF" id="PIRSF006060">
    <property type="entry name" value="AA_transporter"/>
    <property type="match status" value="1"/>
</dbReference>
<gene>
    <name evidence="12" type="ORF">HX89_02605</name>
</gene>
<feature type="transmembrane region" description="Helical" evidence="10">
    <location>
        <begin position="388"/>
        <end position="407"/>
    </location>
</feature>
<evidence type="ECO:0000256" key="9">
    <source>
        <dbReference type="SAM" id="MobiDB-lite"/>
    </source>
</evidence>